<evidence type="ECO:0000313" key="4">
    <source>
        <dbReference type="Proteomes" id="UP001359485"/>
    </source>
</evidence>
<accession>A0ABR1AMQ5</accession>
<keyword evidence="4" id="KW-1185">Reference proteome</keyword>
<dbReference type="EMBL" id="JAWJWF010000046">
    <property type="protein sequence ID" value="KAK6623775.1"/>
    <property type="molecule type" value="Genomic_DNA"/>
</dbReference>
<protein>
    <submittedName>
        <fullName evidence="3">Uncharacterized protein</fullName>
    </submittedName>
</protein>
<gene>
    <name evidence="3" type="ORF">RUM44_010631</name>
</gene>
<proteinExistence type="predicted"/>
<sequence>MAVQFPASQTYVAVNVYSGVALVLFRYSYVFETKENCHCGPFWSCEPPLEAQTAAELRQKCLVCWAGESKTFQGEEKTKGRAEYDEDDEAQEEEEEEGTGRRKKKKETVEGKWNCLWVVIFQPISYLSILSLKRLEEK</sequence>
<name>A0ABR1AMQ5_POLSC</name>
<feature type="region of interest" description="Disordered" evidence="1">
    <location>
        <begin position="71"/>
        <end position="108"/>
    </location>
</feature>
<feature type="compositionally biased region" description="Basic and acidic residues" evidence="1">
    <location>
        <begin position="73"/>
        <end position="83"/>
    </location>
</feature>
<evidence type="ECO:0000256" key="2">
    <source>
        <dbReference type="SAM" id="Phobius"/>
    </source>
</evidence>
<keyword evidence="2" id="KW-1133">Transmembrane helix</keyword>
<feature type="compositionally biased region" description="Acidic residues" evidence="1">
    <location>
        <begin position="84"/>
        <end position="97"/>
    </location>
</feature>
<reference evidence="3 4" key="1">
    <citation type="submission" date="2023-09" db="EMBL/GenBank/DDBJ databases">
        <title>Genomes of two closely related lineages of the louse Polyplax serrata with different host specificities.</title>
        <authorList>
            <person name="Martinu J."/>
            <person name="Tarabai H."/>
            <person name="Stefka J."/>
            <person name="Hypsa V."/>
        </authorList>
    </citation>
    <scope>NUCLEOTIDE SEQUENCE [LARGE SCALE GENOMIC DNA]</scope>
    <source>
        <strain evidence="3">98ZLc_SE</strain>
    </source>
</reference>
<keyword evidence="2" id="KW-0812">Transmembrane</keyword>
<keyword evidence="2" id="KW-0472">Membrane</keyword>
<feature type="transmembrane region" description="Helical" evidence="2">
    <location>
        <begin position="113"/>
        <end position="132"/>
    </location>
</feature>
<comment type="caution">
    <text evidence="3">The sequence shown here is derived from an EMBL/GenBank/DDBJ whole genome shotgun (WGS) entry which is preliminary data.</text>
</comment>
<evidence type="ECO:0000256" key="1">
    <source>
        <dbReference type="SAM" id="MobiDB-lite"/>
    </source>
</evidence>
<dbReference type="Proteomes" id="UP001359485">
    <property type="component" value="Unassembled WGS sequence"/>
</dbReference>
<organism evidence="3 4">
    <name type="scientific">Polyplax serrata</name>
    <name type="common">Common mouse louse</name>
    <dbReference type="NCBI Taxonomy" id="468196"/>
    <lineage>
        <taxon>Eukaryota</taxon>
        <taxon>Metazoa</taxon>
        <taxon>Ecdysozoa</taxon>
        <taxon>Arthropoda</taxon>
        <taxon>Hexapoda</taxon>
        <taxon>Insecta</taxon>
        <taxon>Pterygota</taxon>
        <taxon>Neoptera</taxon>
        <taxon>Paraneoptera</taxon>
        <taxon>Psocodea</taxon>
        <taxon>Troctomorpha</taxon>
        <taxon>Phthiraptera</taxon>
        <taxon>Anoplura</taxon>
        <taxon>Polyplacidae</taxon>
        <taxon>Polyplax</taxon>
    </lineage>
</organism>
<evidence type="ECO:0000313" key="3">
    <source>
        <dbReference type="EMBL" id="KAK6623775.1"/>
    </source>
</evidence>